<dbReference type="EMBL" id="ACKY01000114">
    <property type="protein sequence ID" value="EEV87776.1"/>
    <property type="molecule type" value="Genomic_DNA"/>
</dbReference>
<protein>
    <recommendedName>
        <fullName evidence="3">Transcriptional regulator</fullName>
    </recommendedName>
</protein>
<sequence>MPREAHVTIADISTSKTRGREHRGLIPLSPQTIRRLERKGLFPASRRYSDTRGRYYILGEVLDWLAQQNKADVT</sequence>
<keyword evidence="2" id="KW-1185">Reference proteome</keyword>
<evidence type="ECO:0000313" key="1">
    <source>
        <dbReference type="EMBL" id="EEV87776.1"/>
    </source>
</evidence>
<dbReference type="AlphaFoldDB" id="C8NCE2"/>
<comment type="caution">
    <text evidence="1">The sequence shown here is derived from an EMBL/GenBank/DDBJ whole genome shotgun (WGS) entry which is preliminary data.</text>
</comment>
<evidence type="ECO:0008006" key="3">
    <source>
        <dbReference type="Google" id="ProtNLM"/>
    </source>
</evidence>
<organism evidence="1 2">
    <name type="scientific">Cardiobacterium hominis (strain ATCC 15826 / DSM 8339 / NCTC 10426 / 6573)</name>
    <dbReference type="NCBI Taxonomy" id="638300"/>
    <lineage>
        <taxon>Bacteria</taxon>
        <taxon>Pseudomonadati</taxon>
        <taxon>Pseudomonadota</taxon>
        <taxon>Gammaproteobacteria</taxon>
        <taxon>Cardiobacteriales</taxon>
        <taxon>Cardiobacteriaceae</taxon>
        <taxon>Cardiobacterium</taxon>
    </lineage>
</organism>
<dbReference type="SUPFAM" id="SSF46955">
    <property type="entry name" value="Putative DNA-binding domain"/>
    <property type="match status" value="1"/>
</dbReference>
<reference evidence="1 2" key="1">
    <citation type="submission" date="2009-08" db="EMBL/GenBank/DDBJ databases">
        <authorList>
            <person name="Qin X."/>
            <person name="Bachman B."/>
            <person name="Battles P."/>
            <person name="Bell A."/>
            <person name="Bess C."/>
            <person name="Bickham C."/>
            <person name="Chaboub L."/>
            <person name="Chen D."/>
            <person name="Coyle M."/>
            <person name="Deiros D.R."/>
            <person name="Dinh H."/>
            <person name="Forbes L."/>
            <person name="Fowler G."/>
            <person name="Francisco L."/>
            <person name="Fu Q."/>
            <person name="Gubbala S."/>
            <person name="Hale W."/>
            <person name="Han Y."/>
            <person name="Hemphill L."/>
            <person name="Highlander S.K."/>
            <person name="Hirani K."/>
            <person name="Hogues M."/>
            <person name="Jackson L."/>
            <person name="Jakkamsetti A."/>
            <person name="Javaid M."/>
            <person name="Jiang H."/>
            <person name="Korchina V."/>
            <person name="Kovar C."/>
            <person name="Lara F."/>
            <person name="Lee S."/>
            <person name="Mata R."/>
            <person name="Mathew T."/>
            <person name="Moen C."/>
            <person name="Morales K."/>
            <person name="Munidasa M."/>
            <person name="Nazareth L."/>
            <person name="Ngo R."/>
            <person name="Nguyen L."/>
            <person name="Okwuonu G."/>
            <person name="Ongeri F."/>
            <person name="Patil S."/>
            <person name="Petrosino J."/>
            <person name="Pham C."/>
            <person name="Pham P."/>
            <person name="Pu L.-L."/>
            <person name="Puazo M."/>
            <person name="Raj R."/>
            <person name="Reid J."/>
            <person name="Rouhana J."/>
            <person name="Saada N."/>
            <person name="Shang Y."/>
            <person name="Simmons D."/>
            <person name="Thornton R."/>
            <person name="Warren J."/>
            <person name="Weissenberger G."/>
            <person name="Zhang J."/>
            <person name="Zhang L."/>
            <person name="Zhou C."/>
            <person name="Zhu D."/>
            <person name="Muzny D."/>
            <person name="Worley K."/>
            <person name="Gibbs R."/>
        </authorList>
    </citation>
    <scope>NUCLEOTIDE SEQUENCE [LARGE SCALE GENOMIC DNA]</scope>
    <source>
        <strain evidence="2">ATCC 15826 / DSM 8339 / NCTC 10426 / 6573</strain>
    </source>
</reference>
<proteinExistence type="predicted"/>
<dbReference type="InterPro" id="IPR009061">
    <property type="entry name" value="DNA-bd_dom_put_sf"/>
</dbReference>
<dbReference type="Proteomes" id="UP000004870">
    <property type="component" value="Unassembled WGS sequence"/>
</dbReference>
<gene>
    <name evidence="1" type="ORF">HMPREF0198_2170</name>
</gene>
<evidence type="ECO:0000313" key="2">
    <source>
        <dbReference type="Proteomes" id="UP000004870"/>
    </source>
</evidence>
<dbReference type="HOGENOM" id="CLU_2618377_0_0_6"/>
<accession>C8NCE2</accession>
<name>C8NCE2_CARH6</name>